<feature type="compositionally biased region" description="Pro residues" evidence="1">
    <location>
        <begin position="127"/>
        <end position="138"/>
    </location>
</feature>
<dbReference type="OrthoDB" id="10255969at2759"/>
<dbReference type="InterPro" id="IPR026082">
    <property type="entry name" value="ABCA"/>
</dbReference>
<feature type="compositionally biased region" description="Basic and acidic residues" evidence="1">
    <location>
        <begin position="146"/>
        <end position="156"/>
    </location>
</feature>
<evidence type="ECO:0000256" key="1">
    <source>
        <dbReference type="SAM" id="MobiDB-lite"/>
    </source>
</evidence>
<dbReference type="GO" id="GO:0140359">
    <property type="term" value="F:ABC-type transporter activity"/>
    <property type="evidence" value="ECO:0007669"/>
    <property type="project" value="InterPro"/>
</dbReference>
<sequence>MEECEALCTRMAIMVNGRFQCLGSVQHLKNRFGDGYTVVLRLSASSPAWSPVSSHMRSCFPGIELTARHRSVLQYQLPSSACCLAQVFQVLADSAEQLGVVDFSVSQTTLDQTDGDVLTGVVIGSVQPPPSTTPPQPIGTPQQHDQSQDSKPKEGQSKQPKAGAVKSKDGRADGERSDSTPMTGMPPRGAEPQRRGRRNRRGRRSSSESDSSSDGAQEGPRAPRAPRAPSKPRAPSNPRAPSKPRAPSNPTVSRAPRARSARRNPAALFIVDGLTQDSAL</sequence>
<feature type="region of interest" description="Disordered" evidence="1">
    <location>
        <begin position="121"/>
        <end position="265"/>
    </location>
</feature>
<keyword evidence="3" id="KW-0547">Nucleotide-binding</keyword>
<dbReference type="Pfam" id="PF23321">
    <property type="entry name" value="R1_ABCA1"/>
    <property type="match status" value="1"/>
</dbReference>
<dbReference type="GO" id="GO:0090554">
    <property type="term" value="F:phosphatidylcholine floppase activity"/>
    <property type="evidence" value="ECO:0007669"/>
    <property type="project" value="TreeGrafter"/>
</dbReference>
<dbReference type="GO" id="GO:0005524">
    <property type="term" value="F:ATP binding"/>
    <property type="evidence" value="ECO:0007669"/>
    <property type="project" value="UniProtKB-KW"/>
</dbReference>
<dbReference type="PANTHER" id="PTHR19229:SF49">
    <property type="entry name" value="PHOSPHOLIPID-TRANSPORTING ATPASE ABCA7"/>
    <property type="match status" value="1"/>
</dbReference>
<accession>A0A4Z2GB21</accession>
<dbReference type="PANTHER" id="PTHR19229">
    <property type="entry name" value="ATP-BINDING CASSETTE TRANSPORTER SUBFAMILY A ABCA"/>
    <property type="match status" value="1"/>
</dbReference>
<dbReference type="GO" id="GO:0090556">
    <property type="term" value="F:phosphatidylserine floppase activity"/>
    <property type="evidence" value="ECO:0007669"/>
    <property type="project" value="TreeGrafter"/>
</dbReference>
<proteinExistence type="predicted"/>
<feature type="compositionally biased region" description="Basic and acidic residues" evidence="1">
    <location>
        <begin position="166"/>
        <end position="178"/>
    </location>
</feature>
<feature type="compositionally biased region" description="Low complexity" evidence="1">
    <location>
        <begin position="208"/>
        <end position="255"/>
    </location>
</feature>
<evidence type="ECO:0000259" key="2">
    <source>
        <dbReference type="Pfam" id="PF23321"/>
    </source>
</evidence>
<keyword evidence="4" id="KW-1185">Reference proteome</keyword>
<dbReference type="GO" id="GO:0016020">
    <property type="term" value="C:membrane"/>
    <property type="evidence" value="ECO:0007669"/>
    <property type="project" value="InterPro"/>
</dbReference>
<gene>
    <name evidence="3" type="primary">ABCA1_4</name>
    <name evidence="3" type="ORF">EYF80_038974</name>
</gene>
<dbReference type="InterPro" id="IPR056264">
    <property type="entry name" value="R2_ABCA1-4-like"/>
</dbReference>
<organism evidence="3 4">
    <name type="scientific">Liparis tanakae</name>
    <name type="common">Tanaka's snailfish</name>
    <dbReference type="NCBI Taxonomy" id="230148"/>
    <lineage>
        <taxon>Eukaryota</taxon>
        <taxon>Metazoa</taxon>
        <taxon>Chordata</taxon>
        <taxon>Craniata</taxon>
        <taxon>Vertebrata</taxon>
        <taxon>Euteleostomi</taxon>
        <taxon>Actinopterygii</taxon>
        <taxon>Neopterygii</taxon>
        <taxon>Teleostei</taxon>
        <taxon>Neoteleostei</taxon>
        <taxon>Acanthomorphata</taxon>
        <taxon>Eupercaria</taxon>
        <taxon>Perciformes</taxon>
        <taxon>Cottioidei</taxon>
        <taxon>Cottales</taxon>
        <taxon>Liparidae</taxon>
        <taxon>Liparis</taxon>
    </lineage>
</organism>
<evidence type="ECO:0000313" key="4">
    <source>
        <dbReference type="Proteomes" id="UP000314294"/>
    </source>
</evidence>
<dbReference type="GO" id="GO:0033700">
    <property type="term" value="P:phospholipid efflux"/>
    <property type="evidence" value="ECO:0007669"/>
    <property type="project" value="TreeGrafter"/>
</dbReference>
<dbReference type="Proteomes" id="UP000314294">
    <property type="component" value="Unassembled WGS sequence"/>
</dbReference>
<dbReference type="AlphaFoldDB" id="A0A4Z2GB21"/>
<name>A0A4Z2GB21_9TELE</name>
<evidence type="ECO:0000313" key="3">
    <source>
        <dbReference type="EMBL" id="TNN50827.1"/>
    </source>
</evidence>
<feature type="domain" description="ABCA1-4-like C-terminal R2 regulatory" evidence="2">
    <location>
        <begin position="33"/>
        <end position="107"/>
    </location>
</feature>
<feature type="compositionally biased region" description="Basic residues" evidence="1">
    <location>
        <begin position="195"/>
        <end position="204"/>
    </location>
</feature>
<comment type="caution">
    <text evidence="3">The sequence shown here is derived from an EMBL/GenBank/DDBJ whole genome shotgun (WGS) entry which is preliminary data.</text>
</comment>
<protein>
    <submittedName>
        <fullName evidence="3">ATP-binding cassette sub-family A member 1</fullName>
    </submittedName>
</protein>
<dbReference type="GO" id="GO:0034188">
    <property type="term" value="F:apolipoprotein A-I receptor activity"/>
    <property type="evidence" value="ECO:0007669"/>
    <property type="project" value="TreeGrafter"/>
</dbReference>
<keyword evidence="3" id="KW-0067">ATP-binding</keyword>
<dbReference type="GO" id="GO:0033344">
    <property type="term" value="P:cholesterol efflux"/>
    <property type="evidence" value="ECO:0007669"/>
    <property type="project" value="TreeGrafter"/>
</dbReference>
<reference evidence="3 4" key="1">
    <citation type="submission" date="2019-03" db="EMBL/GenBank/DDBJ databases">
        <title>First draft genome of Liparis tanakae, snailfish: a comprehensive survey of snailfish specific genes.</title>
        <authorList>
            <person name="Kim W."/>
            <person name="Song I."/>
            <person name="Jeong J.-H."/>
            <person name="Kim D."/>
            <person name="Kim S."/>
            <person name="Ryu S."/>
            <person name="Song J.Y."/>
            <person name="Lee S.K."/>
        </authorList>
    </citation>
    <scope>NUCLEOTIDE SEQUENCE [LARGE SCALE GENOMIC DNA]</scope>
    <source>
        <tissue evidence="3">Muscle</tissue>
    </source>
</reference>
<dbReference type="EMBL" id="SRLO01000604">
    <property type="protein sequence ID" value="TNN50827.1"/>
    <property type="molecule type" value="Genomic_DNA"/>
</dbReference>